<proteinExistence type="predicted"/>
<keyword evidence="2" id="KW-1185">Reference proteome</keyword>
<accession>A0A6H5FYB5</accession>
<feature type="non-terminal residue" evidence="1">
    <location>
        <position position="94"/>
    </location>
</feature>
<dbReference type="Gene3D" id="3.40.630.30">
    <property type="match status" value="1"/>
</dbReference>
<evidence type="ECO:0000313" key="1">
    <source>
        <dbReference type="EMBL" id="CAA9994213.1"/>
    </source>
</evidence>
<sequence>LPICGVEIVKIPRANSEKCRVGAFLAKNFFPDDPIMKASGMTATDPAILQYYLTLMNENMSLYAQVPDSREILGVAINSKNTITTQFELKSLAS</sequence>
<feature type="non-terminal residue" evidence="1">
    <location>
        <position position="1"/>
    </location>
</feature>
<gene>
    <name evidence="1" type="ORF">NTEN_LOCUS1029</name>
</gene>
<dbReference type="Proteomes" id="UP000479000">
    <property type="component" value="Unassembled WGS sequence"/>
</dbReference>
<dbReference type="AlphaFoldDB" id="A0A6H5FYB5"/>
<protein>
    <submittedName>
        <fullName evidence="1">Uncharacterized protein</fullName>
    </submittedName>
</protein>
<evidence type="ECO:0000313" key="2">
    <source>
        <dbReference type="Proteomes" id="UP000479000"/>
    </source>
</evidence>
<organism evidence="1 2">
    <name type="scientific">Nesidiocoris tenuis</name>
    <dbReference type="NCBI Taxonomy" id="355587"/>
    <lineage>
        <taxon>Eukaryota</taxon>
        <taxon>Metazoa</taxon>
        <taxon>Ecdysozoa</taxon>
        <taxon>Arthropoda</taxon>
        <taxon>Hexapoda</taxon>
        <taxon>Insecta</taxon>
        <taxon>Pterygota</taxon>
        <taxon>Neoptera</taxon>
        <taxon>Paraneoptera</taxon>
        <taxon>Hemiptera</taxon>
        <taxon>Heteroptera</taxon>
        <taxon>Panheteroptera</taxon>
        <taxon>Cimicomorpha</taxon>
        <taxon>Miridae</taxon>
        <taxon>Dicyphina</taxon>
        <taxon>Nesidiocoris</taxon>
    </lineage>
</organism>
<reference evidence="1 2" key="1">
    <citation type="submission" date="2020-02" db="EMBL/GenBank/DDBJ databases">
        <authorList>
            <person name="Ferguson B K."/>
        </authorList>
    </citation>
    <scope>NUCLEOTIDE SEQUENCE [LARGE SCALE GENOMIC DNA]</scope>
</reference>
<dbReference type="OrthoDB" id="6602833at2759"/>
<name>A0A6H5FYB5_9HEMI</name>
<dbReference type="EMBL" id="CADCXU010001815">
    <property type="protein sequence ID" value="CAA9994213.1"/>
    <property type="molecule type" value="Genomic_DNA"/>
</dbReference>